<accession>A0A6L6YJI4</accession>
<dbReference type="EMBL" id="WSRP01000017">
    <property type="protein sequence ID" value="MVX56873.1"/>
    <property type="molecule type" value="Genomic_DNA"/>
</dbReference>
<comment type="caution">
    <text evidence="1">The sequence shown here is derived from an EMBL/GenBank/DDBJ whole genome shotgun (WGS) entry which is preliminary data.</text>
</comment>
<dbReference type="RefSeq" id="WP_160335303.1">
    <property type="nucleotide sequence ID" value="NZ_WSRP01000017.1"/>
</dbReference>
<keyword evidence="2" id="KW-1185">Reference proteome</keyword>
<protein>
    <submittedName>
        <fullName evidence="1">Uncharacterized protein</fullName>
    </submittedName>
</protein>
<dbReference type="AlphaFoldDB" id="A0A6L6YJI4"/>
<organism evidence="1 2">
    <name type="scientific">Parasutterella muris</name>
    <dbReference type="NCBI Taxonomy" id="2565572"/>
    <lineage>
        <taxon>Bacteria</taxon>
        <taxon>Pseudomonadati</taxon>
        <taxon>Pseudomonadota</taxon>
        <taxon>Betaproteobacteria</taxon>
        <taxon>Burkholderiales</taxon>
        <taxon>Sutterellaceae</taxon>
        <taxon>Parasutterella</taxon>
    </lineage>
</organism>
<dbReference type="Proteomes" id="UP000472580">
    <property type="component" value="Unassembled WGS sequence"/>
</dbReference>
<evidence type="ECO:0000313" key="2">
    <source>
        <dbReference type="Proteomes" id="UP000472580"/>
    </source>
</evidence>
<evidence type="ECO:0000313" key="1">
    <source>
        <dbReference type="EMBL" id="MVX56873.1"/>
    </source>
</evidence>
<proteinExistence type="predicted"/>
<gene>
    <name evidence="1" type="ORF">E5987_06585</name>
</gene>
<name>A0A6L6YJI4_9BURK</name>
<sequence length="68" mass="7964">MRQKVDPADGDRAKNYIVERGKNLWTKNIEMLSEYMNKAALCEQQPKQMISIWSEDSVQPRSHGELNR</sequence>
<reference evidence="1 2" key="1">
    <citation type="submission" date="2019-12" db="EMBL/GenBank/DDBJ databases">
        <title>Microbes associate with the intestines of laboratory mice.</title>
        <authorList>
            <person name="Navarre W."/>
            <person name="Wong E."/>
        </authorList>
    </citation>
    <scope>NUCLEOTIDE SEQUENCE [LARGE SCALE GENOMIC DNA]</scope>
    <source>
        <strain evidence="1 2">NM82_D38</strain>
    </source>
</reference>